<dbReference type="AlphaFoldDB" id="A0A0U5J8K9"/>
<reference evidence="2" key="1">
    <citation type="submission" date="2015-09" db="EMBL/GenBank/DDBJ databases">
        <authorList>
            <person name="Bertelli C."/>
        </authorList>
    </citation>
    <scope>NUCLEOTIDE SEQUENCE [LARGE SCALE GENOMIC DNA]</scope>
    <source>
        <strain evidence="2">KNic</strain>
    </source>
</reference>
<protein>
    <submittedName>
        <fullName evidence="1">Uncharacterized protein</fullName>
    </submittedName>
</protein>
<organism evidence="1 2">
    <name type="scientific">Candidatus Protochlamydia naegleriophila</name>
    <dbReference type="NCBI Taxonomy" id="389348"/>
    <lineage>
        <taxon>Bacteria</taxon>
        <taxon>Pseudomonadati</taxon>
        <taxon>Chlamydiota</taxon>
        <taxon>Chlamydiia</taxon>
        <taxon>Parachlamydiales</taxon>
        <taxon>Parachlamydiaceae</taxon>
        <taxon>Candidatus Protochlamydia</taxon>
    </lineage>
</organism>
<accession>A0A0U5J8K9</accession>
<dbReference type="InParanoid" id="A0A0U5J8K9"/>
<gene>
    <name evidence="1" type="ORF">PNK_0476</name>
</gene>
<dbReference type="PATRIC" id="fig|389348.3.peg.525"/>
<keyword evidence="2" id="KW-1185">Reference proteome</keyword>
<name>A0A0U5J8K9_9BACT</name>
<dbReference type="Proteomes" id="UP000069902">
    <property type="component" value="Chromosome cPNK"/>
</dbReference>
<sequence>MELPGLPSRGLTYRVAINAKRKGIIGGTNGVDAYAALVLPNGKLNVIEGLIAPGEIYTVAINQGGRGIIGGGHLDSNIPYAALVSPKGKAKPLDLPATGLIYSVAIDDHTNEGLIGGKGPLNSAYAALFSRKGSLKPLTGLPESGAYFFGLPSIARK</sequence>
<proteinExistence type="predicted"/>
<evidence type="ECO:0000313" key="1">
    <source>
        <dbReference type="EMBL" id="CUI16104.1"/>
    </source>
</evidence>
<dbReference type="KEGG" id="pnl:PNK_0476"/>
<evidence type="ECO:0000313" key="2">
    <source>
        <dbReference type="Proteomes" id="UP000069902"/>
    </source>
</evidence>
<dbReference type="EMBL" id="LN879502">
    <property type="protein sequence ID" value="CUI16104.1"/>
    <property type="molecule type" value="Genomic_DNA"/>
</dbReference>
<dbReference type="RefSeq" id="WP_059060060.1">
    <property type="nucleotide sequence ID" value="NZ_LN879502.1"/>
</dbReference>